<comment type="caution">
    <text evidence="1">The sequence shown here is derived from an EMBL/GenBank/DDBJ whole genome shotgun (WGS) entry which is preliminary data.</text>
</comment>
<sequence length="194" mass="21685">MELTGTNMSLHYGFVNFLEKVFINKALNASVHVISCWSEDMMRSALPGEPDKLNLHGSEFDYTTGAVTRRTLLSPSAKFTYFNDAIQKYEREHGKAHVTVYIGHSVEDLLCLLNADIGIILGTDQCIRNVGGRFGVKFVRLFDGTVAKQREFFESGYSSDCDWKEGLSGTLYTVTNWLDIHALMLGCDLVPDEG</sequence>
<dbReference type="Proteomes" id="UP001177140">
    <property type="component" value="Unassembled WGS sequence"/>
</dbReference>
<name>A0AA41SEU2_PAPNU</name>
<dbReference type="EMBL" id="JAJJMA010130734">
    <property type="protein sequence ID" value="MCL7033113.1"/>
    <property type="molecule type" value="Genomic_DNA"/>
</dbReference>
<evidence type="ECO:0000313" key="1">
    <source>
        <dbReference type="EMBL" id="MCL7033113.1"/>
    </source>
</evidence>
<proteinExistence type="predicted"/>
<accession>A0AA41SEU2</accession>
<reference evidence="1" key="1">
    <citation type="submission" date="2022-03" db="EMBL/GenBank/DDBJ databases">
        <title>A functionally conserved STORR gene fusion in Papaver species that diverged 16.8 million years ago.</title>
        <authorList>
            <person name="Catania T."/>
        </authorList>
    </citation>
    <scope>NUCLEOTIDE SEQUENCE</scope>
    <source>
        <strain evidence="1">S-191538</strain>
    </source>
</reference>
<keyword evidence="2" id="KW-1185">Reference proteome</keyword>
<dbReference type="GO" id="GO:0005829">
    <property type="term" value="C:cytosol"/>
    <property type="evidence" value="ECO:0007669"/>
    <property type="project" value="TreeGrafter"/>
</dbReference>
<organism evidence="1 2">
    <name type="scientific">Papaver nudicaule</name>
    <name type="common">Iceland poppy</name>
    <dbReference type="NCBI Taxonomy" id="74823"/>
    <lineage>
        <taxon>Eukaryota</taxon>
        <taxon>Viridiplantae</taxon>
        <taxon>Streptophyta</taxon>
        <taxon>Embryophyta</taxon>
        <taxon>Tracheophyta</taxon>
        <taxon>Spermatophyta</taxon>
        <taxon>Magnoliopsida</taxon>
        <taxon>Ranunculales</taxon>
        <taxon>Papaveraceae</taxon>
        <taxon>Papaveroideae</taxon>
        <taxon>Papaver</taxon>
    </lineage>
</organism>
<dbReference type="AlphaFoldDB" id="A0AA41SEU2"/>
<gene>
    <name evidence="1" type="ORF">MKW94_001803</name>
</gene>
<dbReference type="InterPro" id="IPR050967">
    <property type="entry name" value="Thiamine_Salvage_TenA"/>
</dbReference>
<dbReference type="PANTHER" id="PTHR43198:SF2">
    <property type="entry name" value="SI:CH1073-67J19.1-RELATED"/>
    <property type="match status" value="1"/>
</dbReference>
<evidence type="ECO:0000313" key="2">
    <source>
        <dbReference type="Proteomes" id="UP001177140"/>
    </source>
</evidence>
<protein>
    <submittedName>
        <fullName evidence="1">Uncharacterized protein</fullName>
    </submittedName>
</protein>
<dbReference type="PANTHER" id="PTHR43198">
    <property type="entry name" value="BIFUNCTIONAL TH2 PROTEIN"/>
    <property type="match status" value="1"/>
</dbReference>